<keyword evidence="1" id="KW-0479">Metal-binding</keyword>
<dbReference type="HOGENOM" id="CLU_2288195_0_0_5"/>
<dbReference type="GO" id="GO:0006457">
    <property type="term" value="P:protein folding"/>
    <property type="evidence" value="ECO:0007669"/>
    <property type="project" value="UniProtKB-UniRule"/>
</dbReference>
<dbReference type="KEGG" id="mea:Mex_1p3936"/>
<evidence type="ECO:0000313" key="4">
    <source>
        <dbReference type="Proteomes" id="UP000009081"/>
    </source>
</evidence>
<feature type="binding site" evidence="1">
    <location>
        <position position="16"/>
    </location>
    <ligand>
        <name>Zn(2+)</name>
        <dbReference type="ChEBI" id="CHEBI:29105"/>
    </ligand>
</feature>
<reference evidence="3 4" key="1">
    <citation type="journal article" date="2009" name="PLoS ONE">
        <title>Methylobacterium genome sequences: a reference blueprint to investigate microbial metabolism of C1 compounds from natural and industrial sources.</title>
        <authorList>
            <person name="Vuilleumier S."/>
            <person name="Chistoserdova L."/>
            <person name="Lee M.-C."/>
            <person name="Bringel F."/>
            <person name="Lajus A."/>
            <person name="Zhou Y."/>
            <person name="Gourion B."/>
            <person name="Barbe V."/>
            <person name="Chang J."/>
            <person name="Cruveiller S."/>
            <person name="Dossat C."/>
            <person name="Gillett W."/>
            <person name="Gruffaz C."/>
            <person name="Haugen E."/>
            <person name="Hourcade E."/>
            <person name="Levy R."/>
            <person name="Mangenot S."/>
            <person name="Muller E."/>
            <person name="Nadalig T."/>
            <person name="Pagni M."/>
            <person name="Penny C."/>
            <person name="Peyraud R."/>
            <person name="Robinson D.G."/>
            <person name="Roche D."/>
            <person name="Rouy Z."/>
            <person name="Saenampechek C."/>
            <person name="Salvignol G."/>
            <person name="Vallenet D."/>
            <person name="Wu Z."/>
            <person name="Marx C.J."/>
            <person name="Vorholt J.A."/>
            <person name="Olson M.V."/>
            <person name="Kaul R."/>
            <person name="Weissenbach J."/>
            <person name="Medigue C."/>
            <person name="Lidstrom M.E."/>
        </authorList>
    </citation>
    <scope>NUCLEOTIDE SEQUENCE [LARGE SCALE GENOMIC DNA]</scope>
    <source>
        <strain evidence="4">ATCC 14718 / DSM 1338 / JCM 2805 / NCIMB 9133 / AM1</strain>
    </source>
</reference>
<feature type="binding site" evidence="1">
    <location>
        <position position="36"/>
    </location>
    <ligand>
        <name>Zn(2+)</name>
        <dbReference type="ChEBI" id="CHEBI:29105"/>
    </ligand>
</feature>
<dbReference type="Gene3D" id="6.20.220.10">
    <property type="entry name" value="ClpX chaperone, C4-type zinc finger domain"/>
    <property type="match status" value="1"/>
</dbReference>
<comment type="similarity">
    <text evidence="1">Belongs to the ClpX chaperone family.</text>
</comment>
<dbReference type="Pfam" id="PF06689">
    <property type="entry name" value="zf-C4_ClpX"/>
    <property type="match status" value="1"/>
</dbReference>
<proteinExistence type="inferred from homology"/>
<dbReference type="InterPro" id="IPR059188">
    <property type="entry name" value="Znf_CLPX-like"/>
</dbReference>
<dbReference type="GO" id="GO:0046983">
    <property type="term" value="F:protein dimerization activity"/>
    <property type="evidence" value="ECO:0007669"/>
    <property type="project" value="UniProtKB-UniRule"/>
</dbReference>
<keyword evidence="1" id="KW-0862">Zinc</keyword>
<dbReference type="Proteomes" id="UP000009081">
    <property type="component" value="Chromosome"/>
</dbReference>
<dbReference type="PROSITE" id="PS51902">
    <property type="entry name" value="CLPX_ZB"/>
    <property type="match status" value="1"/>
</dbReference>
<feature type="binding site" evidence="1">
    <location>
        <position position="39"/>
    </location>
    <ligand>
        <name>Zn(2+)</name>
        <dbReference type="ChEBI" id="CHEBI:29105"/>
    </ligand>
</feature>
<evidence type="ECO:0000259" key="2">
    <source>
        <dbReference type="PROSITE" id="PS51902"/>
    </source>
</evidence>
<name>C5B0N2_METEA</name>
<feature type="binding site" evidence="1">
    <location>
        <position position="13"/>
    </location>
    <ligand>
        <name>Zn(2+)</name>
        <dbReference type="ChEBI" id="CHEBI:29105"/>
    </ligand>
</feature>
<dbReference type="OrthoDB" id="9812570at2"/>
<dbReference type="EMBL" id="CP001510">
    <property type="protein sequence ID" value="ACS41619.1"/>
    <property type="molecule type" value="Genomic_DNA"/>
</dbReference>
<accession>C5B0N2</accession>
<gene>
    <name evidence="3" type="ordered locus">MexAM1_META1p3936</name>
</gene>
<keyword evidence="1" id="KW-0143">Chaperone</keyword>
<dbReference type="GO" id="GO:0051082">
    <property type="term" value="F:unfolded protein binding"/>
    <property type="evidence" value="ECO:0007669"/>
    <property type="project" value="UniProtKB-UniRule"/>
</dbReference>
<dbReference type="SUPFAM" id="SSF57716">
    <property type="entry name" value="Glucocorticoid receptor-like (DNA-binding domain)"/>
    <property type="match status" value="1"/>
</dbReference>
<dbReference type="STRING" id="272630.MexAM1_META1p3936"/>
<keyword evidence="4" id="KW-1185">Reference proteome</keyword>
<protein>
    <recommendedName>
        <fullName evidence="2">ClpX-type ZB domain-containing protein</fullName>
    </recommendedName>
</protein>
<dbReference type="eggNOG" id="COG1219">
    <property type="taxonomic scope" value="Bacteria"/>
</dbReference>
<dbReference type="GO" id="GO:0008270">
    <property type="term" value="F:zinc ion binding"/>
    <property type="evidence" value="ECO:0007669"/>
    <property type="project" value="UniProtKB-UniRule"/>
</dbReference>
<dbReference type="InterPro" id="IPR038366">
    <property type="entry name" value="Znf_CppX_C4_sf"/>
</dbReference>
<evidence type="ECO:0000313" key="3">
    <source>
        <dbReference type="EMBL" id="ACS41619.1"/>
    </source>
</evidence>
<dbReference type="SMART" id="SM00994">
    <property type="entry name" value="zf-C4_ClpX"/>
    <property type="match status" value="1"/>
</dbReference>
<dbReference type="AlphaFoldDB" id="C5B0N2"/>
<organism evidence="3 4">
    <name type="scientific">Methylorubrum extorquens (strain ATCC 14718 / DSM 1338 / JCM 2805 / NCIMB 9133 / AM1)</name>
    <name type="common">Methylobacterium extorquens</name>
    <dbReference type="NCBI Taxonomy" id="272630"/>
    <lineage>
        <taxon>Bacteria</taxon>
        <taxon>Pseudomonadati</taxon>
        <taxon>Pseudomonadota</taxon>
        <taxon>Alphaproteobacteria</taxon>
        <taxon>Hyphomicrobiales</taxon>
        <taxon>Methylobacteriaceae</taxon>
        <taxon>Methylorubrum</taxon>
    </lineage>
</organism>
<feature type="domain" description="ClpX-type ZB" evidence="2">
    <location>
        <begin position="1"/>
        <end position="55"/>
    </location>
</feature>
<sequence>MPDLHIISGTLHCSFCDKSQHEVRRLILGPKPLAICDECTDLCAKIVAEAGAEEAITKRMAERGERIASRQEVEALAWMRTWSIAAPALAPNTTEGRTDRA</sequence>
<dbReference type="InterPro" id="IPR010603">
    <property type="entry name" value="Znf_CppX_C4"/>
</dbReference>
<evidence type="ECO:0000256" key="1">
    <source>
        <dbReference type="PROSITE-ProRule" id="PRU01250"/>
    </source>
</evidence>